<dbReference type="Pfam" id="PF12704">
    <property type="entry name" value="MacB_PCD"/>
    <property type="match status" value="1"/>
</dbReference>
<gene>
    <name evidence="10" type="ORF">GCM10009846_19090</name>
</gene>
<comment type="subcellular location">
    <subcellularLocation>
        <location evidence="1">Cell membrane</location>
        <topology evidence="1">Multi-pass membrane protein</topology>
    </subcellularLocation>
</comment>
<accession>A0ABN3ATA9</accession>
<dbReference type="Proteomes" id="UP001501599">
    <property type="component" value="Unassembled WGS sequence"/>
</dbReference>
<proteinExistence type="inferred from homology"/>
<evidence type="ECO:0000256" key="2">
    <source>
        <dbReference type="ARBA" id="ARBA00022475"/>
    </source>
</evidence>
<feature type="transmembrane region" description="Helical" evidence="7">
    <location>
        <begin position="32"/>
        <end position="53"/>
    </location>
</feature>
<dbReference type="PANTHER" id="PTHR30572:SF4">
    <property type="entry name" value="ABC TRANSPORTER PERMEASE YTRF"/>
    <property type="match status" value="1"/>
</dbReference>
<keyword evidence="5 7" id="KW-0472">Membrane</keyword>
<keyword evidence="3 7" id="KW-0812">Transmembrane</keyword>
<reference evidence="10 11" key="1">
    <citation type="journal article" date="2019" name="Int. J. Syst. Evol. Microbiol.">
        <title>The Global Catalogue of Microorganisms (GCM) 10K type strain sequencing project: providing services to taxonomists for standard genome sequencing and annotation.</title>
        <authorList>
            <consortium name="The Broad Institute Genomics Platform"/>
            <consortium name="The Broad Institute Genome Sequencing Center for Infectious Disease"/>
            <person name="Wu L."/>
            <person name="Ma J."/>
        </authorList>
    </citation>
    <scope>NUCLEOTIDE SEQUENCE [LARGE SCALE GENOMIC DNA]</scope>
    <source>
        <strain evidence="10 11">JCM 16026</strain>
    </source>
</reference>
<feature type="domain" description="MacB-like periplasmic core" evidence="9">
    <location>
        <begin position="33"/>
        <end position="230"/>
    </location>
</feature>
<organism evidence="10 11">
    <name type="scientific">Agrococcus versicolor</name>
    <dbReference type="NCBI Taxonomy" id="501482"/>
    <lineage>
        <taxon>Bacteria</taxon>
        <taxon>Bacillati</taxon>
        <taxon>Actinomycetota</taxon>
        <taxon>Actinomycetes</taxon>
        <taxon>Micrococcales</taxon>
        <taxon>Microbacteriaceae</taxon>
        <taxon>Agrococcus</taxon>
    </lineage>
</organism>
<evidence type="ECO:0000256" key="1">
    <source>
        <dbReference type="ARBA" id="ARBA00004651"/>
    </source>
</evidence>
<feature type="domain" description="ABC3 transporter permease C-terminal" evidence="8">
    <location>
        <begin position="291"/>
        <end position="404"/>
    </location>
</feature>
<evidence type="ECO:0000256" key="3">
    <source>
        <dbReference type="ARBA" id="ARBA00022692"/>
    </source>
</evidence>
<keyword evidence="4 7" id="KW-1133">Transmembrane helix</keyword>
<dbReference type="Pfam" id="PF02687">
    <property type="entry name" value="FtsX"/>
    <property type="match status" value="1"/>
</dbReference>
<dbReference type="InterPro" id="IPR003838">
    <property type="entry name" value="ABC3_permease_C"/>
</dbReference>
<evidence type="ECO:0000313" key="10">
    <source>
        <dbReference type="EMBL" id="GAA2174170.1"/>
    </source>
</evidence>
<evidence type="ECO:0000256" key="4">
    <source>
        <dbReference type="ARBA" id="ARBA00022989"/>
    </source>
</evidence>
<feature type="transmembrane region" description="Helical" evidence="7">
    <location>
        <begin position="287"/>
        <end position="307"/>
    </location>
</feature>
<evidence type="ECO:0000256" key="5">
    <source>
        <dbReference type="ARBA" id="ARBA00023136"/>
    </source>
</evidence>
<evidence type="ECO:0000259" key="9">
    <source>
        <dbReference type="Pfam" id="PF12704"/>
    </source>
</evidence>
<evidence type="ECO:0000256" key="7">
    <source>
        <dbReference type="SAM" id="Phobius"/>
    </source>
</evidence>
<comment type="similarity">
    <text evidence="6">Belongs to the ABC-4 integral membrane protein family.</text>
</comment>
<evidence type="ECO:0000259" key="8">
    <source>
        <dbReference type="Pfam" id="PF02687"/>
    </source>
</evidence>
<name>A0ABN3ATA9_9MICO</name>
<dbReference type="EMBL" id="BAAAQT010000006">
    <property type="protein sequence ID" value="GAA2174170.1"/>
    <property type="molecule type" value="Genomic_DNA"/>
</dbReference>
<dbReference type="PANTHER" id="PTHR30572">
    <property type="entry name" value="MEMBRANE COMPONENT OF TRANSPORTER-RELATED"/>
    <property type="match status" value="1"/>
</dbReference>
<protein>
    <submittedName>
        <fullName evidence="10">ABC transporter permease</fullName>
    </submittedName>
</protein>
<dbReference type="InterPro" id="IPR025857">
    <property type="entry name" value="MacB_PCD"/>
</dbReference>
<evidence type="ECO:0000313" key="11">
    <source>
        <dbReference type="Proteomes" id="UP001501599"/>
    </source>
</evidence>
<evidence type="ECO:0000256" key="6">
    <source>
        <dbReference type="ARBA" id="ARBA00038076"/>
    </source>
</evidence>
<keyword evidence="2" id="KW-1003">Cell membrane</keyword>
<comment type="caution">
    <text evidence="10">The sequence shown here is derived from an EMBL/GenBank/DDBJ whole genome shotgun (WGS) entry which is preliminary data.</text>
</comment>
<dbReference type="InterPro" id="IPR050250">
    <property type="entry name" value="Macrolide_Exporter_MacB"/>
</dbReference>
<keyword evidence="11" id="KW-1185">Reference proteome</keyword>
<feature type="transmembrane region" description="Helical" evidence="7">
    <location>
        <begin position="374"/>
        <end position="394"/>
    </location>
</feature>
<sequence>MTRGRPRDPDRLTARDLLAEASAGIGARPARLAMTIVSTVLGIASLVVTIGVAQTAAAQIASQFDAVAATQVVIAPGTQDSAVGEVAVVRLPWDAADRVERLAGVEDAGLVASVDLAGAEITAVPVHDPAAPAVASPELVAASAGLLDAVRGHVVTGRWFDAGHDARGDRVAVLGERAAERLGIDRVDSQPSILVGDVPYTVIGIVAGVERRQDILDAAVIPMGTARFELDLAAAEELQVRIAVGAGPVVGRQAPIALDPNAPEQFDVAAPRSGSQLQEDVAADVNLVFLVLGALALVAGGLGIANLTMASVTERTGEIGLRRAFGASRGQIGAQFMLESVIVGLLGGLIGASVGTASIVGIAIAQGWTPVLDPLLAVAAASLGAVVGAGAGVLPARRATRVEPVDALRGGL</sequence>
<feature type="transmembrane region" description="Helical" evidence="7">
    <location>
        <begin position="341"/>
        <end position="368"/>
    </location>
</feature>